<name>A0A4V3SJ11_9PEZI</name>
<keyword evidence="2 5" id="KW-0812">Transmembrane</keyword>
<evidence type="ECO:0000313" key="7">
    <source>
        <dbReference type="Proteomes" id="UP000298138"/>
    </source>
</evidence>
<evidence type="ECO:0000256" key="5">
    <source>
        <dbReference type="SAM" id="Phobius"/>
    </source>
</evidence>
<keyword evidence="7" id="KW-1185">Reference proteome</keyword>
<feature type="transmembrane region" description="Helical" evidence="5">
    <location>
        <begin position="29"/>
        <end position="51"/>
    </location>
</feature>
<dbReference type="GO" id="GO:0016020">
    <property type="term" value="C:membrane"/>
    <property type="evidence" value="ECO:0007669"/>
    <property type="project" value="InterPro"/>
</dbReference>
<organism evidence="6 7">
    <name type="scientific">Ascodesmis nigricans</name>
    <dbReference type="NCBI Taxonomy" id="341454"/>
    <lineage>
        <taxon>Eukaryota</taxon>
        <taxon>Fungi</taxon>
        <taxon>Dikarya</taxon>
        <taxon>Ascomycota</taxon>
        <taxon>Pezizomycotina</taxon>
        <taxon>Pezizomycetes</taxon>
        <taxon>Pezizales</taxon>
        <taxon>Ascodesmidaceae</taxon>
        <taxon>Ascodesmis</taxon>
    </lineage>
</organism>
<dbReference type="InterPro" id="IPR006838">
    <property type="entry name" value="ADTRP_AIG1"/>
</dbReference>
<dbReference type="PANTHER" id="PTHR12242">
    <property type="entry name" value="OS02G0130600 PROTEIN-RELATED"/>
    <property type="match status" value="1"/>
</dbReference>
<evidence type="ECO:0000256" key="4">
    <source>
        <dbReference type="ARBA" id="ARBA00023136"/>
    </source>
</evidence>
<feature type="transmembrane region" description="Helical" evidence="5">
    <location>
        <begin position="213"/>
        <end position="237"/>
    </location>
</feature>
<dbReference type="STRING" id="341454.A0A4V3SJ11"/>
<dbReference type="OrthoDB" id="419711at2759"/>
<dbReference type="InParanoid" id="A0A4V3SJ11"/>
<evidence type="ECO:0000256" key="2">
    <source>
        <dbReference type="ARBA" id="ARBA00022692"/>
    </source>
</evidence>
<dbReference type="PANTHER" id="PTHR12242:SF1">
    <property type="entry name" value="MYND-TYPE DOMAIN-CONTAINING PROTEIN"/>
    <property type="match status" value="1"/>
</dbReference>
<keyword evidence="4 5" id="KW-0472">Membrane</keyword>
<feature type="transmembrane region" description="Helical" evidence="5">
    <location>
        <begin position="144"/>
        <end position="164"/>
    </location>
</feature>
<evidence type="ECO:0000256" key="3">
    <source>
        <dbReference type="ARBA" id="ARBA00022989"/>
    </source>
</evidence>
<accession>A0A4V3SJ11</accession>
<keyword evidence="3 5" id="KW-1133">Transmembrane helix</keyword>
<reference evidence="6 7" key="1">
    <citation type="submission" date="2019-04" db="EMBL/GenBank/DDBJ databases">
        <title>Comparative genomics and transcriptomics to analyze fruiting body development in filamentous ascomycetes.</title>
        <authorList>
            <consortium name="DOE Joint Genome Institute"/>
            <person name="Lutkenhaus R."/>
            <person name="Traeger S."/>
            <person name="Breuer J."/>
            <person name="Kuo A."/>
            <person name="Lipzen A."/>
            <person name="Pangilinan J."/>
            <person name="Dilworth D."/>
            <person name="Sandor L."/>
            <person name="Poggeler S."/>
            <person name="Barry K."/>
            <person name="Grigoriev I.V."/>
            <person name="Nowrousian M."/>
        </authorList>
    </citation>
    <scope>NUCLEOTIDE SEQUENCE [LARGE SCALE GENOMIC DNA]</scope>
    <source>
        <strain evidence="6 7">CBS 389.68</strain>
    </source>
</reference>
<evidence type="ECO:0000313" key="6">
    <source>
        <dbReference type="EMBL" id="TGZ82175.1"/>
    </source>
</evidence>
<dbReference type="GO" id="GO:0012505">
    <property type="term" value="C:endomembrane system"/>
    <property type="evidence" value="ECO:0007669"/>
    <property type="project" value="UniProtKB-SubCell"/>
</dbReference>
<evidence type="ECO:0000256" key="1">
    <source>
        <dbReference type="ARBA" id="ARBA00004127"/>
    </source>
</evidence>
<proteinExistence type="predicted"/>
<evidence type="ECO:0008006" key="8">
    <source>
        <dbReference type="Google" id="ProtNLM"/>
    </source>
</evidence>
<gene>
    <name evidence="6" type="ORF">EX30DRAFT_340064</name>
</gene>
<comment type="subcellular location">
    <subcellularLocation>
        <location evidence="1">Endomembrane system</location>
        <topology evidence="1">Multi-pass membrane protein</topology>
    </subcellularLocation>
</comment>
<dbReference type="Pfam" id="PF04750">
    <property type="entry name" value="Far-17a_AIG1"/>
    <property type="match status" value="1"/>
</dbReference>
<dbReference type="EMBL" id="ML220116">
    <property type="protein sequence ID" value="TGZ82175.1"/>
    <property type="molecule type" value="Genomic_DNA"/>
</dbReference>
<feature type="transmembrane region" description="Helical" evidence="5">
    <location>
        <begin position="71"/>
        <end position="91"/>
    </location>
</feature>
<feature type="transmembrane region" description="Helical" evidence="5">
    <location>
        <begin position="111"/>
        <end position="132"/>
    </location>
</feature>
<dbReference type="Proteomes" id="UP000298138">
    <property type="component" value="Unassembled WGS sequence"/>
</dbReference>
<dbReference type="AlphaFoldDB" id="A0A4V3SJ11"/>
<protein>
    <recommendedName>
        <fullName evidence="8">FAR-17a/AIG1-like protein</fullName>
    </recommendedName>
</protein>
<sequence>MAFRTLFNPPLTPFDPTHRYFTSWLISPFALSLLRGIIALYVFVTLIYTLAYSSVNNPQRVGRHWSYFTNITNWSEAFYFLFAAGHGAWYARNGRVPLEQWWKLLRFAHGLLYTTVLTFPILVTLVYWIILAPSDDVFTSRFETWNNISVHALNCVWSLIEILIPRTEPPAILHLIFLILFLALYLALAYVTKETQGFYTYSFLDPGKGVGSLVGYMFGVLIGICVLFAIVWGVVWLRKWITEEKGGFGGKMAVKDQMDEGMGKADVEMGKVET</sequence>
<feature type="transmembrane region" description="Helical" evidence="5">
    <location>
        <begin position="171"/>
        <end position="193"/>
    </location>
</feature>